<dbReference type="GO" id="GO:0003700">
    <property type="term" value="F:DNA-binding transcription factor activity"/>
    <property type="evidence" value="ECO:0007669"/>
    <property type="project" value="InterPro"/>
</dbReference>
<dbReference type="InterPro" id="IPR036388">
    <property type="entry name" value="WH-like_DNA-bd_sf"/>
</dbReference>
<dbReference type="InterPro" id="IPR047640">
    <property type="entry name" value="RpiR-like"/>
</dbReference>
<dbReference type="PROSITE" id="PS51071">
    <property type="entry name" value="HTH_RPIR"/>
    <property type="match status" value="1"/>
</dbReference>
<dbReference type="GO" id="GO:0003677">
    <property type="term" value="F:DNA binding"/>
    <property type="evidence" value="ECO:0007669"/>
    <property type="project" value="UniProtKB-KW"/>
</dbReference>
<evidence type="ECO:0000256" key="3">
    <source>
        <dbReference type="ARBA" id="ARBA00023163"/>
    </source>
</evidence>
<dbReference type="Pfam" id="PF01380">
    <property type="entry name" value="SIS"/>
    <property type="match status" value="1"/>
</dbReference>
<evidence type="ECO:0000259" key="5">
    <source>
        <dbReference type="PROSITE" id="PS51464"/>
    </source>
</evidence>
<dbReference type="Pfam" id="PF01418">
    <property type="entry name" value="HTH_6"/>
    <property type="match status" value="1"/>
</dbReference>
<dbReference type="GeneID" id="80818405"/>
<dbReference type="SUPFAM" id="SSF46689">
    <property type="entry name" value="Homeodomain-like"/>
    <property type="match status" value="1"/>
</dbReference>
<dbReference type="Gene3D" id="1.10.10.10">
    <property type="entry name" value="Winged helix-like DNA-binding domain superfamily/Winged helix DNA-binding domain"/>
    <property type="match status" value="1"/>
</dbReference>
<dbReference type="AlphaFoldDB" id="A0A975WA47"/>
<dbReference type="CDD" id="cd05013">
    <property type="entry name" value="SIS_RpiR"/>
    <property type="match status" value="1"/>
</dbReference>
<protein>
    <submittedName>
        <fullName evidence="6">Transcriptional regulator, RpiR family</fullName>
    </submittedName>
</protein>
<dbReference type="GO" id="GO:1901135">
    <property type="term" value="P:carbohydrate derivative metabolic process"/>
    <property type="evidence" value="ECO:0007669"/>
    <property type="project" value="InterPro"/>
</dbReference>
<keyword evidence="3" id="KW-0804">Transcription</keyword>
<reference evidence="6 7" key="1">
    <citation type="submission" date="2016-10" db="EMBL/GenBank/DDBJ databases">
        <authorList>
            <person name="Varghese N."/>
            <person name="Submissions S."/>
        </authorList>
    </citation>
    <scope>NUCLEOTIDE SEQUENCE [LARGE SCALE GENOMIC DNA]</scope>
    <source>
        <strain evidence="6 7">FF3</strain>
    </source>
</reference>
<feature type="domain" description="SIS" evidence="5">
    <location>
        <begin position="145"/>
        <end position="285"/>
    </location>
</feature>
<organism evidence="6 7">
    <name type="scientific">Marinovum algicola</name>
    <dbReference type="NCBI Taxonomy" id="42444"/>
    <lineage>
        <taxon>Bacteria</taxon>
        <taxon>Pseudomonadati</taxon>
        <taxon>Pseudomonadota</taxon>
        <taxon>Alphaproteobacteria</taxon>
        <taxon>Rhodobacterales</taxon>
        <taxon>Roseobacteraceae</taxon>
        <taxon>Marinovum</taxon>
    </lineage>
</organism>
<keyword evidence="1" id="KW-0805">Transcription regulation</keyword>
<dbReference type="PANTHER" id="PTHR30514:SF1">
    <property type="entry name" value="HTH-TYPE TRANSCRIPTIONAL REGULATOR HEXR-RELATED"/>
    <property type="match status" value="1"/>
</dbReference>
<name>A0A975WA47_9RHOB</name>
<dbReference type="InterPro" id="IPR046348">
    <property type="entry name" value="SIS_dom_sf"/>
</dbReference>
<comment type="caution">
    <text evidence="6">The sequence shown here is derived from an EMBL/GenBank/DDBJ whole genome shotgun (WGS) entry which is preliminary data.</text>
</comment>
<evidence type="ECO:0000256" key="2">
    <source>
        <dbReference type="ARBA" id="ARBA00023125"/>
    </source>
</evidence>
<evidence type="ECO:0000256" key="1">
    <source>
        <dbReference type="ARBA" id="ARBA00023015"/>
    </source>
</evidence>
<sequence>MPSDRSDLSSSSELPVRGRARVADVISELRKHDGNFAAREQKVADFVKANLNTVSDMTIAKVAEAADVSTPTVIRFCRTLGCDGFREFKLRLAQNLAVSQQYLQPAIAAGDDGLSGTALDRVLGALYATLSAAQNQVDPQQIAAAGTLLAHARQVVSAGIGGGSSMLATEAANRLFRLGIPSASVNDSYVLQMRAATLGPGDVMLLFSSSGEADAVVGAARVARSYGAATLGISRAGSRLADACETAIGLDLPEDSDIFKPTPSRFAYLAILDALALSVAHENTDKTRENLRRIRASLTAYHGRTDPQPLGD</sequence>
<dbReference type="GO" id="GO:0097367">
    <property type="term" value="F:carbohydrate derivative binding"/>
    <property type="evidence" value="ECO:0007669"/>
    <property type="project" value="InterPro"/>
</dbReference>
<dbReference type="InterPro" id="IPR035472">
    <property type="entry name" value="RpiR-like_SIS"/>
</dbReference>
<feature type="domain" description="HTH rpiR-type" evidence="4">
    <location>
        <begin position="23"/>
        <end position="99"/>
    </location>
</feature>
<dbReference type="InterPro" id="IPR001347">
    <property type="entry name" value="SIS_dom"/>
</dbReference>
<evidence type="ECO:0000313" key="6">
    <source>
        <dbReference type="EMBL" id="SEJ48749.1"/>
    </source>
</evidence>
<dbReference type="Proteomes" id="UP000182932">
    <property type="component" value="Unassembled WGS sequence"/>
</dbReference>
<keyword evidence="2" id="KW-0238">DNA-binding</keyword>
<dbReference type="SUPFAM" id="SSF53697">
    <property type="entry name" value="SIS domain"/>
    <property type="match status" value="1"/>
</dbReference>
<dbReference type="PROSITE" id="PS51464">
    <property type="entry name" value="SIS"/>
    <property type="match status" value="1"/>
</dbReference>
<dbReference type="RefSeq" id="WP_074836550.1">
    <property type="nucleotide sequence ID" value="NZ_CATMKJ010000036.1"/>
</dbReference>
<keyword evidence="7" id="KW-1185">Reference proteome</keyword>
<evidence type="ECO:0000259" key="4">
    <source>
        <dbReference type="PROSITE" id="PS51071"/>
    </source>
</evidence>
<evidence type="ECO:0000313" key="7">
    <source>
        <dbReference type="Proteomes" id="UP000182932"/>
    </source>
</evidence>
<dbReference type="Gene3D" id="3.40.50.10490">
    <property type="entry name" value="Glucose-6-phosphate isomerase like protein, domain 1"/>
    <property type="match status" value="1"/>
</dbReference>
<gene>
    <name evidence="6" type="ORF">SAMN04487940_106148</name>
</gene>
<proteinExistence type="predicted"/>
<accession>A0A975WA47</accession>
<dbReference type="InterPro" id="IPR000281">
    <property type="entry name" value="HTH_RpiR"/>
</dbReference>
<dbReference type="PANTHER" id="PTHR30514">
    <property type="entry name" value="GLUCOKINASE"/>
    <property type="match status" value="1"/>
</dbReference>
<dbReference type="EMBL" id="FNYY01000006">
    <property type="protein sequence ID" value="SEJ48749.1"/>
    <property type="molecule type" value="Genomic_DNA"/>
</dbReference>
<dbReference type="InterPro" id="IPR009057">
    <property type="entry name" value="Homeodomain-like_sf"/>
</dbReference>